<gene>
    <name evidence="2" type="ORF">PV04_10816</name>
</gene>
<sequence>MSHPGARPDGLNMAQETRIEEAVREVRRIADTDSTHVPWEQRLHIARTAMATFDSAGFMQMPNRTADRTFVIAALQRLAYHDAEAAGVSDLAEWCVNQWLSLLQRNAEDLTALRGLGQAWLARSQNVLARIHRTEGSSSSGSSGRPQSLSDRFAYSSSEEARDAERATAEADARAHTADYVEARGMLIPAVDYFSRAIEVAERNGMLSGELLSEAAEANMSLGNVSYSHQNEQYFQRAIRYLRRAPQIPGFRLSPYLQSYLDDYGRLVD</sequence>
<proteinExistence type="predicted"/>
<feature type="compositionally biased region" description="Basic and acidic residues" evidence="1">
    <location>
        <begin position="159"/>
        <end position="170"/>
    </location>
</feature>
<dbReference type="HOGENOM" id="CLU_075340_0_0_1"/>
<accession>A0A0D2CC75</accession>
<reference evidence="2 3" key="1">
    <citation type="submission" date="2015-01" db="EMBL/GenBank/DDBJ databases">
        <title>The Genome Sequence of Capronia semiimmersa CBS27337.</title>
        <authorList>
            <consortium name="The Broad Institute Genomics Platform"/>
            <person name="Cuomo C."/>
            <person name="de Hoog S."/>
            <person name="Gorbushina A."/>
            <person name="Stielow B."/>
            <person name="Teixiera M."/>
            <person name="Abouelleil A."/>
            <person name="Chapman S.B."/>
            <person name="Priest M."/>
            <person name="Young S.K."/>
            <person name="Wortman J."/>
            <person name="Nusbaum C."/>
            <person name="Birren B."/>
        </authorList>
    </citation>
    <scope>NUCLEOTIDE SEQUENCE [LARGE SCALE GENOMIC DNA]</scope>
    <source>
        <strain evidence="2 3">CBS 27337</strain>
    </source>
</reference>
<protein>
    <submittedName>
        <fullName evidence="2">Uncharacterized protein</fullName>
    </submittedName>
</protein>
<dbReference type="AlphaFoldDB" id="A0A0D2CC75"/>
<feature type="region of interest" description="Disordered" evidence="1">
    <location>
        <begin position="132"/>
        <end position="170"/>
    </location>
</feature>
<name>A0A0D2CC75_9EURO</name>
<dbReference type="Proteomes" id="UP000054266">
    <property type="component" value="Unassembled WGS sequence"/>
</dbReference>
<dbReference type="EMBL" id="KN846963">
    <property type="protein sequence ID" value="KIW62661.1"/>
    <property type="molecule type" value="Genomic_DNA"/>
</dbReference>
<keyword evidence="3" id="KW-1185">Reference proteome</keyword>
<evidence type="ECO:0000313" key="2">
    <source>
        <dbReference type="EMBL" id="KIW62661.1"/>
    </source>
</evidence>
<evidence type="ECO:0000313" key="3">
    <source>
        <dbReference type="Proteomes" id="UP000054266"/>
    </source>
</evidence>
<evidence type="ECO:0000256" key="1">
    <source>
        <dbReference type="SAM" id="MobiDB-lite"/>
    </source>
</evidence>
<dbReference type="STRING" id="5601.A0A0D2CC75"/>
<organism evidence="2 3">
    <name type="scientific">Phialophora macrospora</name>
    <dbReference type="NCBI Taxonomy" id="1851006"/>
    <lineage>
        <taxon>Eukaryota</taxon>
        <taxon>Fungi</taxon>
        <taxon>Dikarya</taxon>
        <taxon>Ascomycota</taxon>
        <taxon>Pezizomycotina</taxon>
        <taxon>Eurotiomycetes</taxon>
        <taxon>Chaetothyriomycetidae</taxon>
        <taxon>Chaetothyriales</taxon>
        <taxon>Herpotrichiellaceae</taxon>
        <taxon>Phialophora</taxon>
    </lineage>
</organism>